<evidence type="ECO:0000313" key="1">
    <source>
        <dbReference type="EMBL" id="GBP50127.1"/>
    </source>
</evidence>
<dbReference type="EMBL" id="BGZK01000559">
    <property type="protein sequence ID" value="GBP50127.1"/>
    <property type="molecule type" value="Genomic_DNA"/>
</dbReference>
<organism evidence="1 2">
    <name type="scientific">Eumeta variegata</name>
    <name type="common">Bagworm moth</name>
    <name type="synonym">Eumeta japonica</name>
    <dbReference type="NCBI Taxonomy" id="151549"/>
    <lineage>
        <taxon>Eukaryota</taxon>
        <taxon>Metazoa</taxon>
        <taxon>Ecdysozoa</taxon>
        <taxon>Arthropoda</taxon>
        <taxon>Hexapoda</taxon>
        <taxon>Insecta</taxon>
        <taxon>Pterygota</taxon>
        <taxon>Neoptera</taxon>
        <taxon>Endopterygota</taxon>
        <taxon>Lepidoptera</taxon>
        <taxon>Glossata</taxon>
        <taxon>Ditrysia</taxon>
        <taxon>Tineoidea</taxon>
        <taxon>Psychidae</taxon>
        <taxon>Oiketicinae</taxon>
        <taxon>Eumeta</taxon>
    </lineage>
</organism>
<keyword evidence="2" id="KW-1185">Reference proteome</keyword>
<gene>
    <name evidence="1" type="ORF">EVAR_42808_1</name>
</gene>
<accession>A0A4C1WIZ8</accession>
<dbReference type="AlphaFoldDB" id="A0A4C1WIZ8"/>
<proteinExistence type="predicted"/>
<sequence>MKRGRYTKITPYTIHHTAYSVPLYKQVSVCVPLAELPGGGGLLVLSTDNSTVKPRMRDHQRGRHSLAVVWHLKKLSNKHHVPWSEEGRGRSRR</sequence>
<dbReference type="Proteomes" id="UP000299102">
    <property type="component" value="Unassembled WGS sequence"/>
</dbReference>
<comment type="caution">
    <text evidence="1">The sequence shown here is derived from an EMBL/GenBank/DDBJ whole genome shotgun (WGS) entry which is preliminary data.</text>
</comment>
<name>A0A4C1WIZ8_EUMVA</name>
<protein>
    <submittedName>
        <fullName evidence="1">Uncharacterized protein</fullName>
    </submittedName>
</protein>
<reference evidence="1 2" key="1">
    <citation type="journal article" date="2019" name="Commun. Biol.">
        <title>The bagworm genome reveals a unique fibroin gene that provides high tensile strength.</title>
        <authorList>
            <person name="Kono N."/>
            <person name="Nakamura H."/>
            <person name="Ohtoshi R."/>
            <person name="Tomita M."/>
            <person name="Numata K."/>
            <person name="Arakawa K."/>
        </authorList>
    </citation>
    <scope>NUCLEOTIDE SEQUENCE [LARGE SCALE GENOMIC DNA]</scope>
</reference>
<evidence type="ECO:0000313" key="2">
    <source>
        <dbReference type="Proteomes" id="UP000299102"/>
    </source>
</evidence>